<dbReference type="OMA" id="RSKYATE"/>
<keyword evidence="4 12" id="KW-0328">Glycosyltransferase</keyword>
<proteinExistence type="inferred from homology"/>
<evidence type="ECO:0000256" key="8">
    <source>
        <dbReference type="ARBA" id="ARBA00022989"/>
    </source>
</evidence>
<name>A0A915L5A2_ROMCU</name>
<evidence type="ECO:0000259" key="14">
    <source>
        <dbReference type="Pfam" id="PF00852"/>
    </source>
</evidence>
<evidence type="ECO:0000256" key="2">
    <source>
        <dbReference type="ARBA" id="ARBA00004922"/>
    </source>
</evidence>
<comment type="similarity">
    <text evidence="3 12">Belongs to the glycosyltransferase 10 family.</text>
</comment>
<evidence type="ECO:0000256" key="13">
    <source>
        <dbReference type="SAM" id="MobiDB-lite"/>
    </source>
</evidence>
<dbReference type="Gene3D" id="3.40.50.11660">
    <property type="entry name" value="Glycosyl transferase family 10, C-terminal domain"/>
    <property type="match status" value="1"/>
</dbReference>
<keyword evidence="9 12" id="KW-0333">Golgi apparatus</keyword>
<keyword evidence="11" id="KW-0325">Glycoprotein</keyword>
<sequence>MTFTTQSYKKEGQGRESDNGKDDDKKSPYHSYLGRNLENLINWTATYRMDSDIVTPYEKYVPYPASAVPRIPVPAVRNMAHGKDKLVAWFVSNCFTNNDRKKYAQELSQYITVDIYGACGTMSCPRGDKGQELSCSNLLKKRYKFYLSFENSNCRDYITEKFFTNALE</sequence>
<feature type="domain" description="Fucosyltransferase C-terminal" evidence="14">
    <location>
        <begin position="81"/>
        <end position="167"/>
    </location>
</feature>
<evidence type="ECO:0000256" key="5">
    <source>
        <dbReference type="ARBA" id="ARBA00022679"/>
    </source>
</evidence>
<evidence type="ECO:0000256" key="10">
    <source>
        <dbReference type="ARBA" id="ARBA00023136"/>
    </source>
</evidence>
<dbReference type="InterPro" id="IPR038577">
    <property type="entry name" value="GT10-like_C_sf"/>
</dbReference>
<keyword evidence="16" id="KW-1185">Reference proteome</keyword>
<evidence type="ECO:0000256" key="9">
    <source>
        <dbReference type="ARBA" id="ARBA00023034"/>
    </source>
</evidence>
<keyword evidence="7" id="KW-0735">Signal-anchor</keyword>
<comment type="pathway">
    <text evidence="2">Protein modification; protein glycosylation.</text>
</comment>
<accession>A0A915L5A2</accession>
<dbReference type="WBParaSite" id="nRc.2.0.1.t44950-RA">
    <property type="protein sequence ID" value="nRc.2.0.1.t44950-RA"/>
    <property type="gene ID" value="nRc.2.0.1.g44950"/>
</dbReference>
<evidence type="ECO:0000256" key="4">
    <source>
        <dbReference type="ARBA" id="ARBA00022676"/>
    </source>
</evidence>
<feature type="compositionally biased region" description="Basic and acidic residues" evidence="13">
    <location>
        <begin position="8"/>
        <end position="27"/>
    </location>
</feature>
<dbReference type="PANTHER" id="PTHR48438">
    <property type="entry name" value="ALPHA-(1,3)-FUCOSYLTRANSFERASE C-RELATED"/>
    <property type="match status" value="1"/>
</dbReference>
<dbReference type="Proteomes" id="UP000887565">
    <property type="component" value="Unplaced"/>
</dbReference>
<dbReference type="GO" id="GO:0008417">
    <property type="term" value="F:fucosyltransferase activity"/>
    <property type="evidence" value="ECO:0007669"/>
    <property type="project" value="InterPro"/>
</dbReference>
<evidence type="ECO:0000256" key="11">
    <source>
        <dbReference type="ARBA" id="ARBA00023180"/>
    </source>
</evidence>
<comment type="subcellular location">
    <subcellularLocation>
        <location evidence="1 12">Golgi apparatus</location>
        <location evidence="1 12">Golgi stack membrane</location>
        <topology evidence="1 12">Single-pass type II membrane protein</topology>
    </subcellularLocation>
</comment>
<protein>
    <recommendedName>
        <fullName evidence="12">Fucosyltransferase</fullName>
        <ecNumber evidence="12">2.4.1.-</ecNumber>
    </recommendedName>
</protein>
<dbReference type="PANTHER" id="PTHR48438:SF1">
    <property type="entry name" value="ALPHA-(1,3)-FUCOSYLTRANSFERASE C-RELATED"/>
    <property type="match status" value="1"/>
</dbReference>
<dbReference type="GO" id="GO:0032580">
    <property type="term" value="C:Golgi cisterna membrane"/>
    <property type="evidence" value="ECO:0007669"/>
    <property type="project" value="UniProtKB-SubCell"/>
</dbReference>
<dbReference type="InterPro" id="IPR001503">
    <property type="entry name" value="Glyco_trans_10"/>
</dbReference>
<evidence type="ECO:0000256" key="7">
    <source>
        <dbReference type="ARBA" id="ARBA00022968"/>
    </source>
</evidence>
<dbReference type="AlphaFoldDB" id="A0A915L5A2"/>
<dbReference type="EC" id="2.4.1.-" evidence="12"/>
<dbReference type="InterPro" id="IPR055270">
    <property type="entry name" value="Glyco_tran_10_C"/>
</dbReference>
<evidence type="ECO:0000256" key="12">
    <source>
        <dbReference type="RuleBase" id="RU003832"/>
    </source>
</evidence>
<evidence type="ECO:0000256" key="6">
    <source>
        <dbReference type="ARBA" id="ARBA00022692"/>
    </source>
</evidence>
<feature type="region of interest" description="Disordered" evidence="13">
    <location>
        <begin position="1"/>
        <end position="30"/>
    </location>
</feature>
<feature type="domain" description="Fucosyltransferase N-terminal" evidence="15">
    <location>
        <begin position="27"/>
        <end position="57"/>
    </location>
</feature>
<evidence type="ECO:0000259" key="15">
    <source>
        <dbReference type="Pfam" id="PF17039"/>
    </source>
</evidence>
<reference evidence="17" key="1">
    <citation type="submission" date="2022-11" db="UniProtKB">
        <authorList>
            <consortium name="WormBaseParasite"/>
        </authorList>
    </citation>
    <scope>IDENTIFICATION</scope>
</reference>
<evidence type="ECO:0000256" key="1">
    <source>
        <dbReference type="ARBA" id="ARBA00004447"/>
    </source>
</evidence>
<evidence type="ECO:0000313" key="16">
    <source>
        <dbReference type="Proteomes" id="UP000887565"/>
    </source>
</evidence>
<dbReference type="SUPFAM" id="SSF53756">
    <property type="entry name" value="UDP-Glycosyltransferase/glycogen phosphorylase"/>
    <property type="match status" value="1"/>
</dbReference>
<dbReference type="Pfam" id="PF17039">
    <property type="entry name" value="Glyco_tran_10_N"/>
    <property type="match status" value="1"/>
</dbReference>
<evidence type="ECO:0000256" key="3">
    <source>
        <dbReference type="ARBA" id="ARBA00008919"/>
    </source>
</evidence>
<evidence type="ECO:0000313" key="17">
    <source>
        <dbReference type="WBParaSite" id="nRc.2.0.1.t44950-RA"/>
    </source>
</evidence>
<keyword evidence="8" id="KW-1133">Transmembrane helix</keyword>
<keyword evidence="5 12" id="KW-0808">Transferase</keyword>
<keyword evidence="10" id="KW-0472">Membrane</keyword>
<dbReference type="InterPro" id="IPR031481">
    <property type="entry name" value="Glyco_tran_10_N"/>
</dbReference>
<organism evidence="16 17">
    <name type="scientific">Romanomermis culicivorax</name>
    <name type="common">Nematode worm</name>
    <dbReference type="NCBI Taxonomy" id="13658"/>
    <lineage>
        <taxon>Eukaryota</taxon>
        <taxon>Metazoa</taxon>
        <taxon>Ecdysozoa</taxon>
        <taxon>Nematoda</taxon>
        <taxon>Enoplea</taxon>
        <taxon>Dorylaimia</taxon>
        <taxon>Mermithida</taxon>
        <taxon>Mermithoidea</taxon>
        <taxon>Mermithidae</taxon>
        <taxon>Romanomermis</taxon>
    </lineage>
</organism>
<dbReference type="Pfam" id="PF00852">
    <property type="entry name" value="Glyco_transf_10"/>
    <property type="match status" value="1"/>
</dbReference>
<keyword evidence="6 12" id="KW-0812">Transmembrane</keyword>